<evidence type="ECO:0000256" key="1">
    <source>
        <dbReference type="ARBA" id="ARBA00010923"/>
    </source>
</evidence>
<dbReference type="GO" id="GO:0004519">
    <property type="term" value="F:endonuclease activity"/>
    <property type="evidence" value="ECO:0007669"/>
    <property type="project" value="UniProtKB-KW"/>
</dbReference>
<accession>A0ABW3I6D9</accession>
<dbReference type="Gene3D" id="3.90.220.20">
    <property type="entry name" value="DNA methylase specificity domains"/>
    <property type="match status" value="1"/>
</dbReference>
<dbReference type="GO" id="GO:0016787">
    <property type="term" value="F:hydrolase activity"/>
    <property type="evidence" value="ECO:0007669"/>
    <property type="project" value="UniProtKB-KW"/>
</dbReference>
<dbReference type="Proteomes" id="UP001596996">
    <property type="component" value="Unassembled WGS sequence"/>
</dbReference>
<keyword evidence="2" id="KW-0680">Restriction system</keyword>
<dbReference type="EMBL" id="JBHTJN010000004">
    <property type="protein sequence ID" value="MFD0965484.1"/>
    <property type="molecule type" value="Genomic_DNA"/>
</dbReference>
<keyword evidence="3" id="KW-0238">DNA-binding</keyword>
<dbReference type="EC" id="3.1.21.-" evidence="5"/>
<evidence type="ECO:0000256" key="2">
    <source>
        <dbReference type="ARBA" id="ARBA00022747"/>
    </source>
</evidence>
<keyword evidence="5" id="KW-0378">Hydrolase</keyword>
<feature type="domain" description="Type I restriction modification DNA specificity" evidence="4">
    <location>
        <begin position="220"/>
        <end position="384"/>
    </location>
</feature>
<keyword evidence="5" id="KW-0255">Endonuclease</keyword>
<protein>
    <submittedName>
        <fullName evidence="5">Restriction endonuclease subunit S</fullName>
        <ecNumber evidence="5">3.1.21.-</ecNumber>
    </submittedName>
</protein>
<gene>
    <name evidence="5" type="ORF">ACFQ02_01205</name>
</gene>
<name>A0ABW3I6D9_9PAST</name>
<evidence type="ECO:0000256" key="3">
    <source>
        <dbReference type="ARBA" id="ARBA00023125"/>
    </source>
</evidence>
<comment type="similarity">
    <text evidence="1">Belongs to the type-I restriction system S methylase family.</text>
</comment>
<dbReference type="SUPFAM" id="SSF116734">
    <property type="entry name" value="DNA methylase specificity domain"/>
    <property type="match status" value="1"/>
</dbReference>
<dbReference type="Pfam" id="PF01420">
    <property type="entry name" value="Methylase_S"/>
    <property type="match status" value="2"/>
</dbReference>
<dbReference type="RefSeq" id="WP_380818272.1">
    <property type="nucleotide sequence ID" value="NZ_JBHTJN010000004.1"/>
</dbReference>
<evidence type="ECO:0000313" key="5">
    <source>
        <dbReference type="EMBL" id="MFD0965484.1"/>
    </source>
</evidence>
<evidence type="ECO:0000259" key="4">
    <source>
        <dbReference type="Pfam" id="PF01420"/>
    </source>
</evidence>
<reference evidence="6" key="1">
    <citation type="journal article" date="2019" name="Int. J. Syst. Evol. Microbiol.">
        <title>The Global Catalogue of Microorganisms (GCM) 10K type strain sequencing project: providing services to taxonomists for standard genome sequencing and annotation.</title>
        <authorList>
            <consortium name="The Broad Institute Genomics Platform"/>
            <consortium name="The Broad Institute Genome Sequencing Center for Infectious Disease"/>
            <person name="Wu L."/>
            <person name="Ma J."/>
        </authorList>
    </citation>
    <scope>NUCLEOTIDE SEQUENCE [LARGE SCALE GENOMIC DNA]</scope>
    <source>
        <strain evidence="6">CCUG 61707</strain>
    </source>
</reference>
<evidence type="ECO:0000313" key="6">
    <source>
        <dbReference type="Proteomes" id="UP001596996"/>
    </source>
</evidence>
<feature type="domain" description="Type I restriction modification DNA specificity" evidence="4">
    <location>
        <begin position="30"/>
        <end position="185"/>
    </location>
</feature>
<proteinExistence type="inferred from homology"/>
<keyword evidence="5" id="KW-0540">Nuclease</keyword>
<dbReference type="InterPro" id="IPR044946">
    <property type="entry name" value="Restrct_endonuc_typeI_TRD_sf"/>
</dbReference>
<comment type="caution">
    <text evidence="5">The sequence shown here is derived from an EMBL/GenBank/DDBJ whole genome shotgun (WGS) entry which is preliminary data.</text>
</comment>
<keyword evidence="6" id="KW-1185">Reference proteome</keyword>
<dbReference type="InterPro" id="IPR000055">
    <property type="entry name" value="Restrct_endonuc_typeI_TRD"/>
</dbReference>
<sequence length="410" mass="47254">MGSVKSYEKRKRGRKLKKIDASLNEKLAKVQWGEYRIGDLFESQNGDFDIQKKHINNKGVNVITAGLTDSGILGKSDIKAKIFKKNTITIDMFGNVFFRNFEYKMVTHARVFSLEFKFNITEKLGLFISNTFTHLNKNFGYENMCSWNKIQDKFIQLPTKNGQIDFEFMESFVAELEAQRVAELEAQRVAELEAYLVASDLKDYTLTDKEKYALNSLDEIEWGEYRIGDLFEKISTKKLPYKANDLPKEPKGEYILPALTSSFMNQGLNYYVPIKNATILKNVISLPSNSDVYRAYYQSKEFTVLSDSYAIKWLGGNKDLQPKEYLFFVPCINQVTDLKIYSYKNKLGGWNKVKNKTINLPTKNGQIDFEFMETFIKAIQKLIIADVVKWTDKKIAKTKEVIDTSCSVQA</sequence>
<organism evidence="5 6">
    <name type="scientific">Seminibacterium arietis</name>
    <dbReference type="NCBI Taxonomy" id="1173502"/>
    <lineage>
        <taxon>Bacteria</taxon>
        <taxon>Pseudomonadati</taxon>
        <taxon>Pseudomonadota</taxon>
        <taxon>Gammaproteobacteria</taxon>
        <taxon>Pasteurellales</taxon>
        <taxon>Pasteurellaceae</taxon>
        <taxon>Seminibacterium</taxon>
    </lineage>
</organism>